<feature type="compositionally biased region" description="Polar residues" evidence="1">
    <location>
        <begin position="32"/>
        <end position="47"/>
    </location>
</feature>
<feature type="compositionally biased region" description="Basic and acidic residues" evidence="1">
    <location>
        <begin position="81"/>
        <end position="94"/>
    </location>
</feature>
<sequence length="207" mass="22486">MQWKRKKRDKPEDLTPAAGDSIPQAILDGSDETNLFKTSPTEKNFNSGVGEKESKTEYYPLYSASHTRRGGLTSSKGWGGADRRGPRVSGTRERVVTWRVGPTRWWLKREEEDGLGRLSFKPAGRLWRGRRRQATTDGGGGKRPPTAATGEKTAAAGEKTAAAGDAGDGASRRRAYGNGGARERKRRGGSSHRGSASAGGDDDERRR</sequence>
<dbReference type="AlphaFoldDB" id="C8TEU7"/>
<feature type="region of interest" description="Disordered" evidence="1">
    <location>
        <begin position="111"/>
        <end position="207"/>
    </location>
</feature>
<proteinExistence type="predicted"/>
<organism evidence="2">
    <name type="scientific">Oryza sativa subsp. indica</name>
    <name type="common">Rice</name>
    <dbReference type="NCBI Taxonomy" id="39946"/>
    <lineage>
        <taxon>Eukaryota</taxon>
        <taxon>Viridiplantae</taxon>
        <taxon>Streptophyta</taxon>
        <taxon>Embryophyta</taxon>
        <taxon>Tracheophyta</taxon>
        <taxon>Spermatophyta</taxon>
        <taxon>Magnoliopsida</taxon>
        <taxon>Liliopsida</taxon>
        <taxon>Poales</taxon>
        <taxon>Poaceae</taxon>
        <taxon>BOP clade</taxon>
        <taxon>Oryzoideae</taxon>
        <taxon>Oryzeae</taxon>
        <taxon>Oryzinae</taxon>
        <taxon>Oryza</taxon>
        <taxon>Oryza sativa</taxon>
    </lineage>
</organism>
<name>C8TEU7_ORYSI</name>
<feature type="compositionally biased region" description="Low complexity" evidence="1">
    <location>
        <begin position="146"/>
        <end position="169"/>
    </location>
</feature>
<feature type="region of interest" description="Disordered" evidence="1">
    <location>
        <begin position="1"/>
        <end position="94"/>
    </location>
</feature>
<reference evidence="2" key="1">
    <citation type="journal article" date="2009" name="Plant J.">
        <title>Comparative analysis of complete orthologous centromeres from two subspecies of rice reveals rapid variation of centromere organization and structure.</title>
        <authorList>
            <person name="Wu J."/>
            <person name="Fujisawa M."/>
            <person name="Tian Z."/>
            <person name="Yamagata H."/>
            <person name="Kamiya K."/>
            <person name="Shibata M."/>
            <person name="Hosokawa S."/>
            <person name="Ito Y."/>
            <person name="Hamada M."/>
            <person name="Katagiri S."/>
            <person name="Kurita K."/>
            <person name="Yamamoto M."/>
            <person name="Kikuta A."/>
            <person name="Machita K."/>
            <person name="Karasawa W."/>
            <person name="Kanamori H."/>
            <person name="Namiki N."/>
            <person name="Mizuno H."/>
            <person name="Ma J."/>
            <person name="Sasaki T."/>
            <person name="Matsumoto T."/>
        </authorList>
    </citation>
    <scope>NUCLEOTIDE SEQUENCE</scope>
</reference>
<gene>
    <name evidence="2" type="primary">K0023E10.27</name>
</gene>
<evidence type="ECO:0000256" key="1">
    <source>
        <dbReference type="SAM" id="MobiDB-lite"/>
    </source>
</evidence>
<protein>
    <submittedName>
        <fullName evidence="2">Uncharacterized protein K0023E10.27</fullName>
    </submittedName>
</protein>
<evidence type="ECO:0000313" key="2">
    <source>
        <dbReference type="EMBL" id="BAI39669.1"/>
    </source>
</evidence>
<accession>C8TEU7</accession>
<dbReference type="EMBL" id="AP009078">
    <property type="protein sequence ID" value="BAI39669.1"/>
    <property type="molecule type" value="Genomic_DNA"/>
</dbReference>